<dbReference type="AlphaFoldDB" id="A0A382R5F9"/>
<proteinExistence type="predicted"/>
<organism evidence="1">
    <name type="scientific">marine metagenome</name>
    <dbReference type="NCBI Taxonomy" id="408172"/>
    <lineage>
        <taxon>unclassified sequences</taxon>
        <taxon>metagenomes</taxon>
        <taxon>ecological metagenomes</taxon>
    </lineage>
</organism>
<evidence type="ECO:0008006" key="2">
    <source>
        <dbReference type="Google" id="ProtNLM"/>
    </source>
</evidence>
<dbReference type="Pfam" id="PF08889">
    <property type="entry name" value="WbqC"/>
    <property type="match status" value="1"/>
</dbReference>
<protein>
    <recommendedName>
        <fullName evidence="2">WbqC-like protein family protein</fullName>
    </recommendedName>
</protein>
<dbReference type="InterPro" id="IPR014985">
    <property type="entry name" value="WbqC"/>
</dbReference>
<reference evidence="1" key="1">
    <citation type="submission" date="2018-05" db="EMBL/GenBank/DDBJ databases">
        <authorList>
            <person name="Lanie J.A."/>
            <person name="Ng W.-L."/>
            <person name="Kazmierczak K.M."/>
            <person name="Andrzejewski T.M."/>
            <person name="Davidsen T.M."/>
            <person name="Wayne K.J."/>
            <person name="Tettelin H."/>
            <person name="Glass J.I."/>
            <person name="Rusch D."/>
            <person name="Podicherti R."/>
            <person name="Tsui H.-C.T."/>
            <person name="Winkler M.E."/>
        </authorList>
    </citation>
    <scope>NUCLEOTIDE SEQUENCE</scope>
</reference>
<dbReference type="EMBL" id="UINC01118596">
    <property type="protein sequence ID" value="SVC91831.1"/>
    <property type="molecule type" value="Genomic_DNA"/>
</dbReference>
<gene>
    <name evidence="1" type="ORF">METZ01_LOCUS344685</name>
</gene>
<name>A0A382R5F9_9ZZZZ</name>
<accession>A0A382R5F9</accession>
<evidence type="ECO:0000313" key="1">
    <source>
        <dbReference type="EMBL" id="SVC91831.1"/>
    </source>
</evidence>
<feature type="non-terminal residue" evidence="1">
    <location>
        <position position="1"/>
    </location>
</feature>
<sequence>IKSSDGVAWITVPLARPVFGKKMNEVLISYETDWQSIHCNQIYQNYKSAPFFFSYWPDIEKILTCKHKKLIDLNFQLIKYFNHTLGITTKTIKSSELVVTQTKTERLIEICSKLNATCYISGITGKDYLDEKLFLNSGIKLTYEHFIHPTYGQLHGNFIDNLSIIDLLMNEGPRSQKIISESTNLP</sequence>